<evidence type="ECO:0000313" key="1">
    <source>
        <dbReference type="EMBL" id="CAF4216559.1"/>
    </source>
</evidence>
<proteinExistence type="predicted"/>
<protein>
    <submittedName>
        <fullName evidence="1">Uncharacterized protein</fullName>
    </submittedName>
</protein>
<gene>
    <name evidence="1" type="ORF">JBS370_LOCUS37244</name>
</gene>
<dbReference type="AlphaFoldDB" id="A0A820C4N6"/>
<sequence>MPINLRVEQQALGRTSRQGNRGTSQMILNIENVIFHLSTVYPEYIDEHPNLSTDDLHKIEYLRDWCQKAEADQLYKIRTKDIPEIKSKDQLFQRFCQLLSNLRKIDDDEYKLESVKERWGLWLKDRDRRDKIKFSLERNVKMFGCQLIENSSNNSIYHIINQQLQRHITDRKLKEQMIKHIIQNKTCYKDFLTNIDNDTNILYIEETMMKALIRTININIVVFTSYDQLPIVYKRQNATQTILLAGEFDLAYCSLDINNSENILKYVSEYQDEDDTQVELITMRNHNDKQLYLKLIDAFNQQDNCIDYSKFEQQIRDQYQKYDKIIQNPFYHIAKADMLITKSHQFFIRTKQFVRQIVSVGTKQSIERENILQCLNAAIQLDSIYSFTAYVSRAYLLIEQKSDKYKENAIADLLKARDQINNFILPAYHSMQLNLYDDNNNHSDCDELSKQITIKTNIIELYDNHIQNAILIIENSQKLVDITIFNGKHISTIIKVERHKALQLIDTDDKNVFKFSVNDYFNRHRFKLSFHNLLVHKDMGIKQDQGTKLLKLMTDNYQDISIEFQPKSGTLAMNIIQSYKEYADHVNLRVDYLNRDELFNLRDFINSSETMMNITMIAKKPDQYSD</sequence>
<accession>A0A820C4N6</accession>
<evidence type="ECO:0000313" key="2">
    <source>
        <dbReference type="Proteomes" id="UP000663836"/>
    </source>
</evidence>
<comment type="caution">
    <text evidence="1">The sequence shown here is derived from an EMBL/GenBank/DDBJ whole genome shotgun (WGS) entry which is preliminary data.</text>
</comment>
<dbReference type="EMBL" id="CAJOBD010016581">
    <property type="protein sequence ID" value="CAF4216559.1"/>
    <property type="molecule type" value="Genomic_DNA"/>
</dbReference>
<organism evidence="1 2">
    <name type="scientific">Rotaria sordida</name>
    <dbReference type="NCBI Taxonomy" id="392033"/>
    <lineage>
        <taxon>Eukaryota</taxon>
        <taxon>Metazoa</taxon>
        <taxon>Spiralia</taxon>
        <taxon>Gnathifera</taxon>
        <taxon>Rotifera</taxon>
        <taxon>Eurotatoria</taxon>
        <taxon>Bdelloidea</taxon>
        <taxon>Philodinida</taxon>
        <taxon>Philodinidae</taxon>
        <taxon>Rotaria</taxon>
    </lineage>
</organism>
<name>A0A820C4N6_9BILA</name>
<reference evidence="1" key="1">
    <citation type="submission" date="2021-02" db="EMBL/GenBank/DDBJ databases">
        <authorList>
            <person name="Nowell W R."/>
        </authorList>
    </citation>
    <scope>NUCLEOTIDE SEQUENCE</scope>
</reference>
<dbReference type="Proteomes" id="UP000663836">
    <property type="component" value="Unassembled WGS sequence"/>
</dbReference>